<evidence type="ECO:0000256" key="1">
    <source>
        <dbReference type="ARBA" id="ARBA00023125"/>
    </source>
</evidence>
<dbReference type="PANTHER" id="PTHR30204:SF97">
    <property type="entry name" value="MERR FAMILY REGULATORY PROTEIN"/>
    <property type="match status" value="1"/>
</dbReference>
<dbReference type="PROSITE" id="PS50937">
    <property type="entry name" value="HTH_MERR_2"/>
    <property type="match status" value="1"/>
</dbReference>
<dbReference type="Gene3D" id="3.20.80.10">
    <property type="entry name" value="Regulatory factor, effector binding domain"/>
    <property type="match status" value="1"/>
</dbReference>
<dbReference type="SUPFAM" id="SSF55136">
    <property type="entry name" value="Probable bacterial effector-binding domain"/>
    <property type="match status" value="1"/>
</dbReference>
<sequence length="274" mass="30455">MAETTNLMTIGEFSSLTRLSVRMLRHYDAHGVLVPVHVDPWTGYRRYAPHQLRDAADIRNLRDVGFGVSAISALLVARGTQTWSAALELQRQTVLEETRAAQARLALINHLIEGEISMDITIERRTIDAMTIVALRGVIPTYSDEHLLWERMMPELDRQGIKAGAPCGVIEHDREYTERDVDQEIFVPVALGTQVATPLMIHELPARDCLVARLVGPYEGITQAYNLLAERIAEDGLVPMGGGSLEARNFSFYLTTPDEVPADQLVTEVCIPLA</sequence>
<evidence type="ECO:0000313" key="4">
    <source>
        <dbReference type="Proteomes" id="UP001500187"/>
    </source>
</evidence>
<dbReference type="InterPro" id="IPR000551">
    <property type="entry name" value="MerR-type_HTH_dom"/>
</dbReference>
<dbReference type="InterPro" id="IPR029442">
    <property type="entry name" value="GyrI-like"/>
</dbReference>
<gene>
    <name evidence="3" type="ORF">GCM10023352_16820</name>
</gene>
<keyword evidence="1" id="KW-0238">DNA-binding</keyword>
<dbReference type="SMART" id="SM00422">
    <property type="entry name" value="HTH_MERR"/>
    <property type="match status" value="1"/>
</dbReference>
<dbReference type="PANTHER" id="PTHR30204">
    <property type="entry name" value="REDOX-CYCLING DRUG-SENSING TRANSCRIPTIONAL ACTIVATOR SOXR"/>
    <property type="match status" value="1"/>
</dbReference>
<dbReference type="InterPro" id="IPR047057">
    <property type="entry name" value="MerR_fam"/>
</dbReference>
<name>A0ABP9BS86_9MICC</name>
<protein>
    <submittedName>
        <fullName evidence="3">MerR family transcriptional regulator</fullName>
    </submittedName>
</protein>
<organism evidence="3 4">
    <name type="scientific">Rothia endophytica</name>
    <dbReference type="NCBI Taxonomy" id="1324766"/>
    <lineage>
        <taxon>Bacteria</taxon>
        <taxon>Bacillati</taxon>
        <taxon>Actinomycetota</taxon>
        <taxon>Actinomycetes</taxon>
        <taxon>Micrococcales</taxon>
        <taxon>Micrococcaceae</taxon>
        <taxon>Rothia</taxon>
    </lineage>
</organism>
<proteinExistence type="predicted"/>
<dbReference type="Pfam" id="PF06445">
    <property type="entry name" value="GyrI-like"/>
    <property type="match status" value="1"/>
</dbReference>
<evidence type="ECO:0000313" key="3">
    <source>
        <dbReference type="EMBL" id="GAA4797799.1"/>
    </source>
</evidence>
<keyword evidence="4" id="KW-1185">Reference proteome</keyword>
<dbReference type="Pfam" id="PF13411">
    <property type="entry name" value="MerR_1"/>
    <property type="match status" value="1"/>
</dbReference>
<comment type="caution">
    <text evidence="3">The sequence shown here is derived from an EMBL/GenBank/DDBJ whole genome shotgun (WGS) entry which is preliminary data.</text>
</comment>
<dbReference type="SUPFAM" id="SSF46955">
    <property type="entry name" value="Putative DNA-binding domain"/>
    <property type="match status" value="1"/>
</dbReference>
<dbReference type="CDD" id="cd01107">
    <property type="entry name" value="HTH_BmrR"/>
    <property type="match status" value="1"/>
</dbReference>
<feature type="domain" description="HTH merR-type" evidence="2">
    <location>
        <begin position="7"/>
        <end position="77"/>
    </location>
</feature>
<reference evidence="4" key="1">
    <citation type="journal article" date="2019" name="Int. J. Syst. Evol. Microbiol.">
        <title>The Global Catalogue of Microorganisms (GCM) 10K type strain sequencing project: providing services to taxonomists for standard genome sequencing and annotation.</title>
        <authorList>
            <consortium name="The Broad Institute Genomics Platform"/>
            <consortium name="The Broad Institute Genome Sequencing Center for Infectious Disease"/>
            <person name="Wu L."/>
            <person name="Ma J."/>
        </authorList>
    </citation>
    <scope>NUCLEOTIDE SEQUENCE [LARGE SCALE GENOMIC DNA]</scope>
    <source>
        <strain evidence="4">JCM 18541</strain>
    </source>
</reference>
<dbReference type="InterPro" id="IPR010499">
    <property type="entry name" value="AraC_E-bd"/>
</dbReference>
<dbReference type="Proteomes" id="UP001500187">
    <property type="component" value="Unassembled WGS sequence"/>
</dbReference>
<dbReference type="EMBL" id="BAABKP010000003">
    <property type="protein sequence ID" value="GAA4797799.1"/>
    <property type="molecule type" value="Genomic_DNA"/>
</dbReference>
<dbReference type="PROSITE" id="PS00552">
    <property type="entry name" value="HTH_MERR_1"/>
    <property type="match status" value="1"/>
</dbReference>
<dbReference type="InterPro" id="IPR009061">
    <property type="entry name" value="DNA-bd_dom_put_sf"/>
</dbReference>
<dbReference type="InterPro" id="IPR011256">
    <property type="entry name" value="Reg_factor_effector_dom_sf"/>
</dbReference>
<accession>A0ABP9BS86</accession>
<dbReference type="Gene3D" id="1.10.1660.10">
    <property type="match status" value="1"/>
</dbReference>
<dbReference type="SMART" id="SM00871">
    <property type="entry name" value="AraC_E_bind"/>
    <property type="match status" value="1"/>
</dbReference>
<evidence type="ECO:0000259" key="2">
    <source>
        <dbReference type="PROSITE" id="PS50937"/>
    </source>
</evidence>
<dbReference type="RefSeq" id="WP_345446443.1">
    <property type="nucleotide sequence ID" value="NZ_BAABKP010000003.1"/>
</dbReference>